<dbReference type="GO" id="GO:0016020">
    <property type="term" value="C:membrane"/>
    <property type="evidence" value="ECO:0007669"/>
    <property type="project" value="UniProtKB-SubCell"/>
</dbReference>
<accession>A0A919C769</accession>
<gene>
    <name evidence="7" type="ORF">GCM10010334_03810</name>
</gene>
<reference evidence="7" key="1">
    <citation type="journal article" date="2014" name="Int. J. Syst. Evol. Microbiol.">
        <title>Complete genome sequence of Corynebacterium casei LMG S-19264T (=DSM 44701T), isolated from a smear-ripened cheese.</title>
        <authorList>
            <consortium name="US DOE Joint Genome Institute (JGI-PGF)"/>
            <person name="Walter F."/>
            <person name="Albersmeier A."/>
            <person name="Kalinowski J."/>
            <person name="Ruckert C."/>
        </authorList>
    </citation>
    <scope>NUCLEOTIDE SEQUENCE</scope>
    <source>
        <strain evidence="7">JCM 4637</strain>
    </source>
</reference>
<keyword evidence="2 5" id="KW-0812">Transmembrane</keyword>
<organism evidence="7 8">
    <name type="scientific">Streptomyces finlayi</name>
    <dbReference type="NCBI Taxonomy" id="67296"/>
    <lineage>
        <taxon>Bacteria</taxon>
        <taxon>Bacillati</taxon>
        <taxon>Actinomycetota</taxon>
        <taxon>Actinomycetes</taxon>
        <taxon>Kitasatosporales</taxon>
        <taxon>Streptomycetaceae</taxon>
        <taxon>Streptomyces</taxon>
    </lineage>
</organism>
<protein>
    <recommendedName>
        <fullName evidence="6">RDD domain-containing protein</fullName>
    </recommendedName>
</protein>
<dbReference type="InterPro" id="IPR010432">
    <property type="entry name" value="RDD"/>
</dbReference>
<reference evidence="7" key="2">
    <citation type="submission" date="2020-09" db="EMBL/GenBank/DDBJ databases">
        <authorList>
            <person name="Sun Q."/>
            <person name="Ohkuma M."/>
        </authorList>
    </citation>
    <scope>NUCLEOTIDE SEQUENCE</scope>
    <source>
        <strain evidence="7">JCM 4637</strain>
    </source>
</reference>
<comment type="caution">
    <text evidence="7">The sequence shown here is derived from an EMBL/GenBank/DDBJ whole genome shotgun (WGS) entry which is preliminary data.</text>
</comment>
<keyword evidence="3 5" id="KW-1133">Transmembrane helix</keyword>
<evidence type="ECO:0000313" key="8">
    <source>
        <dbReference type="Proteomes" id="UP000638353"/>
    </source>
</evidence>
<comment type="subcellular location">
    <subcellularLocation>
        <location evidence="1">Membrane</location>
        <topology evidence="1">Multi-pass membrane protein</topology>
    </subcellularLocation>
</comment>
<feature type="domain" description="RDD" evidence="6">
    <location>
        <begin position="25"/>
        <end position="79"/>
    </location>
</feature>
<dbReference type="EMBL" id="BMVC01000001">
    <property type="protein sequence ID" value="GHC78481.1"/>
    <property type="molecule type" value="Genomic_DNA"/>
</dbReference>
<evidence type="ECO:0000256" key="3">
    <source>
        <dbReference type="ARBA" id="ARBA00022989"/>
    </source>
</evidence>
<dbReference type="AlphaFoldDB" id="A0A919C769"/>
<evidence type="ECO:0000313" key="7">
    <source>
        <dbReference type="EMBL" id="GHC78481.1"/>
    </source>
</evidence>
<evidence type="ECO:0000256" key="2">
    <source>
        <dbReference type="ARBA" id="ARBA00022692"/>
    </source>
</evidence>
<evidence type="ECO:0000256" key="1">
    <source>
        <dbReference type="ARBA" id="ARBA00004141"/>
    </source>
</evidence>
<proteinExistence type="predicted"/>
<evidence type="ECO:0000259" key="6">
    <source>
        <dbReference type="Pfam" id="PF06271"/>
    </source>
</evidence>
<dbReference type="Proteomes" id="UP000638353">
    <property type="component" value="Unassembled WGS sequence"/>
</dbReference>
<feature type="transmembrane region" description="Helical" evidence="5">
    <location>
        <begin position="23"/>
        <end position="46"/>
    </location>
</feature>
<sequence length="133" mass="14642">MIALFGGPRIFPPDAATMSGPEMFGVLVVAVVGTSLVNQYVLTLLFRGSVGKLITGIRVVRAADGGRPGPIRTLVRWLGGLCWIPLQPWYWLRDFFRMASGSRSTPRGTLGDNVEGDLYDDMAGLRYVRRKDL</sequence>
<name>A0A919C769_9ACTN</name>
<keyword evidence="4 5" id="KW-0472">Membrane</keyword>
<evidence type="ECO:0000256" key="5">
    <source>
        <dbReference type="SAM" id="Phobius"/>
    </source>
</evidence>
<evidence type="ECO:0000256" key="4">
    <source>
        <dbReference type="ARBA" id="ARBA00023136"/>
    </source>
</evidence>
<dbReference type="Pfam" id="PF06271">
    <property type="entry name" value="RDD"/>
    <property type="match status" value="1"/>
</dbReference>